<dbReference type="Proteomes" id="UP000011744">
    <property type="component" value="Unassembled WGS sequence"/>
</dbReference>
<comment type="caution">
    <text evidence="2">The sequence shown here is derived from an EMBL/GenBank/DDBJ whole genome shotgun (WGS) entry which is preliminary data.</text>
</comment>
<feature type="domain" description="NAD-dependent epimerase/dehydratase" evidence="1">
    <location>
        <begin position="8"/>
        <end position="242"/>
    </location>
</feature>
<dbReference type="EMBL" id="AONQ01000016">
    <property type="protein sequence ID" value="EME70550.1"/>
    <property type="molecule type" value="Genomic_DNA"/>
</dbReference>
<evidence type="ECO:0000313" key="3">
    <source>
        <dbReference type="Proteomes" id="UP000011744"/>
    </source>
</evidence>
<dbReference type="InterPro" id="IPR001509">
    <property type="entry name" value="Epimerase_deHydtase"/>
</dbReference>
<accession>M2Z8B4</accession>
<dbReference type="OrthoDB" id="9795501at2"/>
<dbReference type="PATRIC" id="fig|1244869.3.peg.1610"/>
<dbReference type="PANTHER" id="PTHR43245">
    <property type="entry name" value="BIFUNCTIONAL POLYMYXIN RESISTANCE PROTEIN ARNA"/>
    <property type="match status" value="1"/>
</dbReference>
<dbReference type="AlphaFoldDB" id="M2Z8B4"/>
<sequence length="332" mass="36778">MSNRTWNVMVTGGAGYVGSVLVPKLLEAGHKVTVLDLYLYGEVFEGLKGHAGLREIKGDIRDISKVEEALSGCDAVIHLACISNDPSYDLDPNLGRSINHDAFRPLVQAAKRAGVERFIYASSSSVYGIKDEPEVTEDLSLEPLTDYSRFKALCEQELLEERAPGFTVCTIRPSTVCGFAPRQRLDVVVNIFTNQAVNNGKIRVTGGPQKRPNIHIEDMAAVYLYLLDQPAGKIDGKIWNAGDTNFPISQLAEIVRKVVGEHVEIETLPTNDPRSYHVSGKKIRDDIGFELKYTIEDAVRGLAEAMKSGKLTDPLNNPMYFNIKRMQQVELK</sequence>
<reference evidence="2 3" key="1">
    <citation type="journal article" date="2014" name="Genome Announc.">
        <title>Draft Genome Sequence of Magnetospirillum sp. Strain SO-1, a Freshwater Magnetotactic Bacterium Isolated from the Ol'khovka River, Russia.</title>
        <authorList>
            <person name="Grouzdev D.S."/>
            <person name="Dziuba M.V."/>
            <person name="Sukhacheva M.S."/>
            <person name="Mardanov A.V."/>
            <person name="Beletskiy A.V."/>
            <person name="Kuznetsov B.B."/>
            <person name="Skryabin K.G."/>
        </authorList>
    </citation>
    <scope>NUCLEOTIDE SEQUENCE [LARGE SCALE GENOMIC DNA]</scope>
    <source>
        <strain evidence="2 3">SO-1</strain>
    </source>
</reference>
<dbReference type="InterPro" id="IPR050177">
    <property type="entry name" value="Lipid_A_modif_metabolic_enz"/>
</dbReference>
<proteinExistence type="predicted"/>
<dbReference type="Gene3D" id="3.40.50.720">
    <property type="entry name" value="NAD(P)-binding Rossmann-like Domain"/>
    <property type="match status" value="1"/>
</dbReference>
<dbReference type="CDD" id="cd08946">
    <property type="entry name" value="SDR_e"/>
    <property type="match status" value="1"/>
</dbReference>
<dbReference type="RefSeq" id="WP_008616196.1">
    <property type="nucleotide sequence ID" value="NZ_AONQ01000016.1"/>
</dbReference>
<dbReference type="STRING" id="1244869.H261_07968"/>
<name>M2Z8B4_9PROT</name>
<protein>
    <submittedName>
        <fullName evidence="2">Nucleoside-diphosphate-sugar epimerase</fullName>
    </submittedName>
</protein>
<dbReference type="PANTHER" id="PTHR43245:SF23">
    <property type="entry name" value="NAD(P)-BINDING DOMAIN-CONTAINING PROTEIN"/>
    <property type="match status" value="1"/>
</dbReference>
<dbReference type="eggNOG" id="COG0451">
    <property type="taxonomic scope" value="Bacteria"/>
</dbReference>
<evidence type="ECO:0000259" key="1">
    <source>
        <dbReference type="Pfam" id="PF01370"/>
    </source>
</evidence>
<keyword evidence="3" id="KW-1185">Reference proteome</keyword>
<dbReference type="Pfam" id="PF01370">
    <property type="entry name" value="Epimerase"/>
    <property type="match status" value="1"/>
</dbReference>
<organism evidence="2 3">
    <name type="scientific">Paramagnetospirillum caucaseum</name>
    <dbReference type="NCBI Taxonomy" id="1244869"/>
    <lineage>
        <taxon>Bacteria</taxon>
        <taxon>Pseudomonadati</taxon>
        <taxon>Pseudomonadota</taxon>
        <taxon>Alphaproteobacteria</taxon>
        <taxon>Rhodospirillales</taxon>
        <taxon>Magnetospirillaceae</taxon>
        <taxon>Paramagnetospirillum</taxon>
    </lineage>
</organism>
<dbReference type="InterPro" id="IPR036291">
    <property type="entry name" value="NAD(P)-bd_dom_sf"/>
</dbReference>
<dbReference type="SUPFAM" id="SSF51735">
    <property type="entry name" value="NAD(P)-binding Rossmann-fold domains"/>
    <property type="match status" value="1"/>
</dbReference>
<gene>
    <name evidence="2" type="ORF">H261_07968</name>
</gene>
<evidence type="ECO:0000313" key="2">
    <source>
        <dbReference type="EMBL" id="EME70550.1"/>
    </source>
</evidence>